<dbReference type="OrthoDB" id="100663at2759"/>
<feature type="signal peptide" evidence="2">
    <location>
        <begin position="1"/>
        <end position="21"/>
    </location>
</feature>
<proteinExistence type="predicted"/>
<sequence>MFPVFCLLVCILSSSTERIGGVKPHFCDNGYSGLFCKNKCQYPFYGKQCHEKCFCNRDLCNFIHGCRALNSCPNGYTGTLCSETCTFPQYGQACQKRCLCPEQRCHFAKGCTNAEKYSVVREETELKSNSLTGTSVSSGEHSKTTKTYDQTHNTVVEEILEGTASVSITSNPRKEDVETTGPNYLIKSNKSNNVIPTRMVNTEKCKRDCSQLRDPRDDNSNGFWLSTFSKNRGITISLTVFLTLLVASLIGHLVLSVFRCVIGKYNFSSLNQSSV</sequence>
<dbReference type="RefSeq" id="XP_022290464.1">
    <property type="nucleotide sequence ID" value="XM_022434756.1"/>
</dbReference>
<evidence type="ECO:0000313" key="4">
    <source>
        <dbReference type="RefSeq" id="XP_022290464.1"/>
    </source>
</evidence>
<dbReference type="KEGG" id="cvn:111102104"/>
<feature type="transmembrane region" description="Helical" evidence="1">
    <location>
        <begin position="236"/>
        <end position="258"/>
    </location>
</feature>
<dbReference type="Proteomes" id="UP000694844">
    <property type="component" value="Chromosome 6"/>
</dbReference>
<keyword evidence="3" id="KW-1185">Reference proteome</keyword>
<evidence type="ECO:0000256" key="1">
    <source>
        <dbReference type="SAM" id="Phobius"/>
    </source>
</evidence>
<dbReference type="AlphaFoldDB" id="A0A8B8AKA7"/>
<dbReference type="GeneID" id="111102104"/>
<protein>
    <submittedName>
        <fullName evidence="4">Uncharacterized protein LOC111102104</fullName>
    </submittedName>
</protein>
<reference evidence="4" key="1">
    <citation type="submission" date="2025-08" db="UniProtKB">
        <authorList>
            <consortium name="RefSeq"/>
        </authorList>
    </citation>
    <scope>IDENTIFICATION</scope>
    <source>
        <tissue evidence="4">Whole sample</tissue>
    </source>
</reference>
<accession>A0A8B8AKA7</accession>
<keyword evidence="1" id="KW-1133">Transmembrane helix</keyword>
<feature type="chain" id="PRO_5034545465" evidence="2">
    <location>
        <begin position="22"/>
        <end position="275"/>
    </location>
</feature>
<gene>
    <name evidence="4" type="primary">LOC111102104</name>
</gene>
<keyword evidence="1" id="KW-0472">Membrane</keyword>
<keyword evidence="1" id="KW-0812">Transmembrane</keyword>
<organism evidence="3 4">
    <name type="scientific">Crassostrea virginica</name>
    <name type="common">Eastern oyster</name>
    <dbReference type="NCBI Taxonomy" id="6565"/>
    <lineage>
        <taxon>Eukaryota</taxon>
        <taxon>Metazoa</taxon>
        <taxon>Spiralia</taxon>
        <taxon>Lophotrochozoa</taxon>
        <taxon>Mollusca</taxon>
        <taxon>Bivalvia</taxon>
        <taxon>Autobranchia</taxon>
        <taxon>Pteriomorphia</taxon>
        <taxon>Ostreida</taxon>
        <taxon>Ostreoidea</taxon>
        <taxon>Ostreidae</taxon>
        <taxon>Crassostrea</taxon>
    </lineage>
</organism>
<dbReference type="Gene3D" id="2.170.300.10">
    <property type="entry name" value="Tie2 ligand-binding domain superfamily"/>
    <property type="match status" value="1"/>
</dbReference>
<evidence type="ECO:0000256" key="2">
    <source>
        <dbReference type="SAM" id="SignalP"/>
    </source>
</evidence>
<keyword evidence="2" id="KW-0732">Signal</keyword>
<evidence type="ECO:0000313" key="3">
    <source>
        <dbReference type="Proteomes" id="UP000694844"/>
    </source>
</evidence>
<name>A0A8B8AKA7_CRAVI</name>